<organism evidence="6 7">
    <name type="scientific">Lasiosphaeria hispida</name>
    <dbReference type="NCBI Taxonomy" id="260671"/>
    <lineage>
        <taxon>Eukaryota</taxon>
        <taxon>Fungi</taxon>
        <taxon>Dikarya</taxon>
        <taxon>Ascomycota</taxon>
        <taxon>Pezizomycotina</taxon>
        <taxon>Sordariomycetes</taxon>
        <taxon>Sordariomycetidae</taxon>
        <taxon>Sordariales</taxon>
        <taxon>Lasiosphaeriaceae</taxon>
        <taxon>Lasiosphaeria</taxon>
    </lineage>
</organism>
<evidence type="ECO:0000313" key="6">
    <source>
        <dbReference type="EMBL" id="KAK3352680.1"/>
    </source>
</evidence>
<evidence type="ECO:0000256" key="5">
    <source>
        <dbReference type="SAM" id="Phobius"/>
    </source>
</evidence>
<keyword evidence="4 5" id="KW-0472">Membrane</keyword>
<feature type="transmembrane region" description="Helical" evidence="5">
    <location>
        <begin position="242"/>
        <end position="266"/>
    </location>
</feature>
<comment type="subcellular location">
    <subcellularLocation>
        <location evidence="1">Membrane</location>
        <topology evidence="1">Multi-pass membrane protein</topology>
    </subcellularLocation>
</comment>
<evidence type="ECO:0000256" key="3">
    <source>
        <dbReference type="ARBA" id="ARBA00022989"/>
    </source>
</evidence>
<evidence type="ECO:0000313" key="7">
    <source>
        <dbReference type="Proteomes" id="UP001275084"/>
    </source>
</evidence>
<evidence type="ECO:0000256" key="2">
    <source>
        <dbReference type="ARBA" id="ARBA00022692"/>
    </source>
</evidence>
<reference evidence="6" key="2">
    <citation type="submission" date="2023-06" db="EMBL/GenBank/DDBJ databases">
        <authorList>
            <consortium name="Lawrence Berkeley National Laboratory"/>
            <person name="Haridas S."/>
            <person name="Hensen N."/>
            <person name="Bonometti L."/>
            <person name="Westerberg I."/>
            <person name="Brannstrom I.O."/>
            <person name="Guillou S."/>
            <person name="Cros-Aarteil S."/>
            <person name="Calhoun S."/>
            <person name="Kuo A."/>
            <person name="Mondo S."/>
            <person name="Pangilinan J."/>
            <person name="Riley R."/>
            <person name="Labutti K."/>
            <person name="Andreopoulos B."/>
            <person name="Lipzen A."/>
            <person name="Chen C."/>
            <person name="Yanf M."/>
            <person name="Daum C."/>
            <person name="Ng V."/>
            <person name="Clum A."/>
            <person name="Steindorff A."/>
            <person name="Ohm R."/>
            <person name="Martin F."/>
            <person name="Silar P."/>
            <person name="Natvig D."/>
            <person name="Lalanne C."/>
            <person name="Gautier V."/>
            <person name="Ament-Velasquez S.L."/>
            <person name="Kruys A."/>
            <person name="Hutchinson M.I."/>
            <person name="Powell A.J."/>
            <person name="Barry K."/>
            <person name="Miller A.N."/>
            <person name="Grigoriev I.V."/>
            <person name="Debuchy R."/>
            <person name="Gladieux P."/>
            <person name="Thoren M.H."/>
            <person name="Johannesson H."/>
        </authorList>
    </citation>
    <scope>NUCLEOTIDE SEQUENCE</scope>
    <source>
        <strain evidence="6">CBS 955.72</strain>
    </source>
</reference>
<dbReference type="Gene3D" id="1.20.1250.20">
    <property type="entry name" value="MFS general substrate transporter like domains"/>
    <property type="match status" value="1"/>
</dbReference>
<dbReference type="PANTHER" id="PTHR23501">
    <property type="entry name" value="MAJOR FACILITATOR SUPERFAMILY"/>
    <property type="match status" value="1"/>
</dbReference>
<dbReference type="GO" id="GO:0000329">
    <property type="term" value="C:fungal-type vacuole membrane"/>
    <property type="evidence" value="ECO:0007669"/>
    <property type="project" value="TreeGrafter"/>
</dbReference>
<evidence type="ECO:0000256" key="4">
    <source>
        <dbReference type="ARBA" id="ARBA00023136"/>
    </source>
</evidence>
<dbReference type="InterPro" id="IPR036259">
    <property type="entry name" value="MFS_trans_sf"/>
</dbReference>
<proteinExistence type="predicted"/>
<protein>
    <submittedName>
        <fullName evidence="6">Uncharacterized protein</fullName>
    </submittedName>
</protein>
<name>A0AAJ0HHR6_9PEZI</name>
<feature type="transmembrane region" description="Helical" evidence="5">
    <location>
        <begin position="99"/>
        <end position="118"/>
    </location>
</feature>
<dbReference type="EMBL" id="JAUIQD010000004">
    <property type="protein sequence ID" value="KAK3352680.1"/>
    <property type="molecule type" value="Genomic_DNA"/>
</dbReference>
<dbReference type="GO" id="GO:0015174">
    <property type="term" value="F:basic amino acid transmembrane transporter activity"/>
    <property type="evidence" value="ECO:0007669"/>
    <property type="project" value="TreeGrafter"/>
</dbReference>
<feature type="transmembrane region" description="Helical" evidence="5">
    <location>
        <begin position="211"/>
        <end position="230"/>
    </location>
</feature>
<sequence length="298" mass="31419">MPNQSLTLQIIFFNHLFINSVHPVISPKFQASDTTSCLKTLFLLTSTAFQPLVARISNIIGRQPLILAHALSGIGAGGVIIMGPVITNDIIPLRVHGTYQGYINTAVGLGAISGARLGGGLCNMEQVKELDIAGSIALSAAVSFVIIALDLAGRGMSLTILAMLLIRSAGAILKLRSSSDLDTFLMIPNIPVTITGVYSSMLKTVSGNIKPLIIAGASLIVLRSAILYWTDHSVSTLVMASFLIPASMGIGLNTLAISVAILATTCQDDQAIITTTLALWRRLGLLLEVALGSMVYQH</sequence>
<accession>A0AAJ0HHR6</accession>
<reference evidence="6" key="1">
    <citation type="journal article" date="2023" name="Mol. Phylogenet. Evol.">
        <title>Genome-scale phylogeny and comparative genomics of the fungal order Sordariales.</title>
        <authorList>
            <person name="Hensen N."/>
            <person name="Bonometti L."/>
            <person name="Westerberg I."/>
            <person name="Brannstrom I.O."/>
            <person name="Guillou S."/>
            <person name="Cros-Aarteil S."/>
            <person name="Calhoun S."/>
            <person name="Haridas S."/>
            <person name="Kuo A."/>
            <person name="Mondo S."/>
            <person name="Pangilinan J."/>
            <person name="Riley R."/>
            <person name="LaButti K."/>
            <person name="Andreopoulos B."/>
            <person name="Lipzen A."/>
            <person name="Chen C."/>
            <person name="Yan M."/>
            <person name="Daum C."/>
            <person name="Ng V."/>
            <person name="Clum A."/>
            <person name="Steindorff A."/>
            <person name="Ohm R.A."/>
            <person name="Martin F."/>
            <person name="Silar P."/>
            <person name="Natvig D.O."/>
            <person name="Lalanne C."/>
            <person name="Gautier V."/>
            <person name="Ament-Velasquez S.L."/>
            <person name="Kruys A."/>
            <person name="Hutchinson M.I."/>
            <person name="Powell A.J."/>
            <person name="Barry K."/>
            <person name="Miller A.N."/>
            <person name="Grigoriev I.V."/>
            <person name="Debuchy R."/>
            <person name="Gladieux P."/>
            <person name="Hiltunen Thoren M."/>
            <person name="Johannesson H."/>
        </authorList>
    </citation>
    <scope>NUCLEOTIDE SEQUENCE</scope>
    <source>
        <strain evidence="6">CBS 955.72</strain>
    </source>
</reference>
<feature type="transmembrane region" description="Helical" evidence="5">
    <location>
        <begin position="130"/>
        <end position="149"/>
    </location>
</feature>
<dbReference type="PANTHER" id="PTHR23501:SF67">
    <property type="entry name" value="MFS MULTIDRUG EFFLUX TRANSPORTER (EUROFUNG)"/>
    <property type="match status" value="1"/>
</dbReference>
<dbReference type="SUPFAM" id="SSF103473">
    <property type="entry name" value="MFS general substrate transporter"/>
    <property type="match status" value="1"/>
</dbReference>
<evidence type="ECO:0000256" key="1">
    <source>
        <dbReference type="ARBA" id="ARBA00004141"/>
    </source>
</evidence>
<feature type="transmembrane region" description="Helical" evidence="5">
    <location>
        <begin position="65"/>
        <end position="87"/>
    </location>
</feature>
<comment type="caution">
    <text evidence="6">The sequence shown here is derived from an EMBL/GenBank/DDBJ whole genome shotgun (WGS) entry which is preliminary data.</text>
</comment>
<keyword evidence="7" id="KW-1185">Reference proteome</keyword>
<keyword evidence="3 5" id="KW-1133">Transmembrane helix</keyword>
<dbReference type="AlphaFoldDB" id="A0AAJ0HHR6"/>
<dbReference type="Proteomes" id="UP001275084">
    <property type="component" value="Unassembled WGS sequence"/>
</dbReference>
<gene>
    <name evidence="6" type="ORF">B0T25DRAFT_590520</name>
</gene>
<keyword evidence="2 5" id="KW-0812">Transmembrane</keyword>